<keyword evidence="5" id="KW-0411">Iron-sulfur</keyword>
<evidence type="ECO:0000256" key="5">
    <source>
        <dbReference type="ARBA" id="ARBA00023014"/>
    </source>
</evidence>
<dbReference type="PANTHER" id="PTHR43409">
    <property type="entry name" value="ANAEROBIC MAGNESIUM-PROTOPORPHYRIN IX MONOMETHYL ESTER CYCLASE-RELATED"/>
    <property type="match status" value="1"/>
</dbReference>
<reference evidence="7 8" key="1">
    <citation type="submission" date="2022-05" db="EMBL/GenBank/DDBJ databases">
        <title>Genome Sequencing of Bee-Associated Microbes.</title>
        <authorList>
            <person name="Dunlap C."/>
        </authorList>
    </citation>
    <scope>NUCLEOTIDE SEQUENCE [LARGE SCALE GENOMIC DNA]</scope>
    <source>
        <strain evidence="7 8">NRRL NRS-750</strain>
    </source>
</reference>
<evidence type="ECO:0000256" key="1">
    <source>
        <dbReference type="ARBA" id="ARBA00001966"/>
    </source>
</evidence>
<dbReference type="InterPro" id="IPR058240">
    <property type="entry name" value="rSAM_sf"/>
</dbReference>
<dbReference type="InterPro" id="IPR007197">
    <property type="entry name" value="rSAM"/>
</dbReference>
<comment type="caution">
    <text evidence="7">The sequence shown here is derived from an EMBL/GenBank/DDBJ whole genome shotgun (WGS) entry which is preliminary data.</text>
</comment>
<dbReference type="SFLD" id="SFLDS00029">
    <property type="entry name" value="Radical_SAM"/>
    <property type="match status" value="1"/>
</dbReference>
<comment type="cofactor">
    <cofactor evidence="1">
        <name>[4Fe-4S] cluster</name>
        <dbReference type="ChEBI" id="CHEBI:49883"/>
    </cofactor>
</comment>
<dbReference type="InterPro" id="IPR006638">
    <property type="entry name" value="Elp3/MiaA/NifB-like_rSAM"/>
</dbReference>
<dbReference type="RefSeq" id="WP_021253798.1">
    <property type="nucleotide sequence ID" value="NZ_JAMDLY010000011.1"/>
</dbReference>
<evidence type="ECO:0000313" key="7">
    <source>
        <dbReference type="EMBL" id="MCY9529915.1"/>
    </source>
</evidence>
<dbReference type="PROSITE" id="PS51918">
    <property type="entry name" value="RADICAL_SAM"/>
    <property type="match status" value="1"/>
</dbReference>
<accession>A0ABT4E8G9</accession>
<dbReference type="Proteomes" id="UP001527090">
    <property type="component" value="Unassembled WGS sequence"/>
</dbReference>
<dbReference type="SFLD" id="SFLDG01082">
    <property type="entry name" value="B12-binding_domain_containing"/>
    <property type="match status" value="1"/>
</dbReference>
<evidence type="ECO:0000256" key="4">
    <source>
        <dbReference type="ARBA" id="ARBA00023004"/>
    </source>
</evidence>
<dbReference type="SFLD" id="SFLDG01123">
    <property type="entry name" value="methyltransferase_(Class_B)"/>
    <property type="match status" value="1"/>
</dbReference>
<gene>
    <name evidence="7" type="ORF">M5X04_11280</name>
</gene>
<name>A0ABT4E8G9_PAEAL</name>
<keyword evidence="8" id="KW-1185">Reference proteome</keyword>
<keyword evidence="4" id="KW-0408">Iron</keyword>
<dbReference type="InterPro" id="IPR034466">
    <property type="entry name" value="Methyltransferase_Class_B"/>
</dbReference>
<dbReference type="Gene3D" id="3.80.30.20">
    <property type="entry name" value="tm_1862 like domain"/>
    <property type="match status" value="1"/>
</dbReference>
<organism evidence="7 8">
    <name type="scientific">Paenibacillus alvei</name>
    <name type="common">Bacillus alvei</name>
    <dbReference type="NCBI Taxonomy" id="44250"/>
    <lineage>
        <taxon>Bacteria</taxon>
        <taxon>Bacillati</taxon>
        <taxon>Bacillota</taxon>
        <taxon>Bacilli</taxon>
        <taxon>Bacillales</taxon>
        <taxon>Paenibacillaceae</taxon>
        <taxon>Paenibacillus</taxon>
    </lineage>
</organism>
<keyword evidence="3" id="KW-0479">Metal-binding</keyword>
<evidence type="ECO:0000259" key="6">
    <source>
        <dbReference type="PROSITE" id="PS51918"/>
    </source>
</evidence>
<sequence>MISDRDILLIFPPLTEARFFPYLSLPMLTSYLRKNGVSVVQEDLNIKLSQKLASYKSILEYRDIIISKVGDKSRIAIEIRRHMCDFMLSNYEAIYGYIFEKNEDKRSKHLKGYELDFVRKIIEMILEGSLLKKEFCSFDDIDNEVIKFNAFMINDISGREFLSDIKEIIKNGNYQIVGISVAFYSQVFPSLIAAKIIKSICPTVKIIFGGPQITLFHEKMINLKCIKKYIDYLGIGDGEETLLMLHKYLNGEEVYSNIPNIIDTSISKVKQKLHVSNLHINEKPILDFDGLPIRNYMSHGMQLGVISCAGCSWGRCTFCSYGNRSRSTRNYQQKRIGQIADEFEFLIGRYGIKRINFVDENTNIKLIMKAMKRLKERGYKAEFSIRCRLEDTFLDKELCFELKDLGCTQLSVGYETFSQRVLDIIDKGVTSANFQQIVDNIYDAELELRLNIIGGLPTETEEEAKESLHFLKKNENKLGIDVIQMLVAEPRSFLTEREETASVGLEIKKNSNILIGNKVINYGMGRMGYEIEYKEGANYEERKKWMMQILHQVKPALNTEIQKKNETTDSTGKYNTRLLPWVKCISVIEEEREITYIVNLLFEKIYLFPETLLLNNDNIEPKSSDNEEDAYQLLQQFIEIGLAEC</sequence>
<dbReference type="Pfam" id="PF04055">
    <property type="entry name" value="Radical_SAM"/>
    <property type="match status" value="1"/>
</dbReference>
<evidence type="ECO:0000313" key="8">
    <source>
        <dbReference type="Proteomes" id="UP001527090"/>
    </source>
</evidence>
<dbReference type="CDD" id="cd01335">
    <property type="entry name" value="Radical_SAM"/>
    <property type="match status" value="1"/>
</dbReference>
<proteinExistence type="predicted"/>
<dbReference type="Gene3D" id="3.40.50.280">
    <property type="entry name" value="Cobalamin-binding domain"/>
    <property type="match status" value="1"/>
</dbReference>
<keyword evidence="2" id="KW-0949">S-adenosyl-L-methionine</keyword>
<evidence type="ECO:0000256" key="2">
    <source>
        <dbReference type="ARBA" id="ARBA00022691"/>
    </source>
</evidence>
<protein>
    <submittedName>
        <fullName evidence="7">B12-binding domain-containing radical SAM protein</fullName>
    </submittedName>
</protein>
<feature type="domain" description="Radical SAM core" evidence="6">
    <location>
        <begin position="296"/>
        <end position="526"/>
    </location>
</feature>
<dbReference type="InterPro" id="IPR051198">
    <property type="entry name" value="BchE-like"/>
</dbReference>
<evidence type="ECO:0000256" key="3">
    <source>
        <dbReference type="ARBA" id="ARBA00022723"/>
    </source>
</evidence>
<dbReference type="InterPro" id="IPR023404">
    <property type="entry name" value="rSAM_horseshoe"/>
</dbReference>
<dbReference type="SMART" id="SM00729">
    <property type="entry name" value="Elp3"/>
    <property type="match status" value="1"/>
</dbReference>
<dbReference type="EMBL" id="JAMDLY010000011">
    <property type="protein sequence ID" value="MCY9529915.1"/>
    <property type="molecule type" value="Genomic_DNA"/>
</dbReference>
<dbReference type="SUPFAM" id="SSF102114">
    <property type="entry name" value="Radical SAM enzymes"/>
    <property type="match status" value="1"/>
</dbReference>